<name>A0A8H2WRY3_9AGAM</name>
<accession>A0A8H2WRY3</accession>
<gene>
    <name evidence="1" type="ORF">RDB_LOCUS7425</name>
</gene>
<reference evidence="1" key="1">
    <citation type="submission" date="2021-01" db="EMBL/GenBank/DDBJ databases">
        <authorList>
            <person name="Kaushik A."/>
        </authorList>
    </citation>
    <scope>NUCLEOTIDE SEQUENCE</scope>
    <source>
        <strain evidence="1">AG4-R118</strain>
    </source>
</reference>
<evidence type="ECO:0000313" key="2">
    <source>
        <dbReference type="Proteomes" id="UP000663888"/>
    </source>
</evidence>
<protein>
    <submittedName>
        <fullName evidence="1">Uncharacterized protein</fullName>
    </submittedName>
</protein>
<dbReference type="EMBL" id="CAJMWX010000163">
    <property type="protein sequence ID" value="CAE6405788.1"/>
    <property type="molecule type" value="Genomic_DNA"/>
</dbReference>
<dbReference type="InterPro" id="IPR038213">
    <property type="entry name" value="IFI6/IFI27-like_sf"/>
</dbReference>
<comment type="caution">
    <text evidence="1">The sequence shown here is derived from an EMBL/GenBank/DDBJ whole genome shotgun (WGS) entry which is preliminary data.</text>
</comment>
<organism evidence="1 2">
    <name type="scientific">Rhizoctonia solani</name>
    <dbReference type="NCBI Taxonomy" id="456999"/>
    <lineage>
        <taxon>Eukaryota</taxon>
        <taxon>Fungi</taxon>
        <taxon>Dikarya</taxon>
        <taxon>Basidiomycota</taxon>
        <taxon>Agaricomycotina</taxon>
        <taxon>Agaricomycetes</taxon>
        <taxon>Cantharellales</taxon>
        <taxon>Ceratobasidiaceae</taxon>
        <taxon>Rhizoctonia</taxon>
    </lineage>
</organism>
<dbReference type="Proteomes" id="UP000663888">
    <property type="component" value="Unassembled WGS sequence"/>
</dbReference>
<dbReference type="Gene3D" id="6.10.110.10">
    <property type="match status" value="1"/>
</dbReference>
<proteinExistence type="predicted"/>
<evidence type="ECO:0000313" key="1">
    <source>
        <dbReference type="EMBL" id="CAE6405788.1"/>
    </source>
</evidence>
<sequence length="384" mass="41763">MFVDNSFGEQNAKNLNTAARKLENTHGVTPKIFSRVFESANKLDAEIATLHMLSDIMPVCAEHDCKKNIFMDEAVRRVKQALKDVGVVISEHPIATAVLFIGVSALLSEVVIGDIIVSAVLQAIGFGMKGPAKGSIAAVLQSKINPVELGSIFSKLQSAAMGGAIISELQTIAHIAVVGLIAAGAFGLASDNVKTIGQSVSVDRQNWRTWELQSRIDVPSEVASKMAQFWEAPKFEGCVAYDYGRVRASLWFDPSGMDPRTVCLSTPAFINGIGYETPYDCVDKGPKEGVVGIWHVPTNGTRCVPQWSVFENEGCVLYGRRRRFARLMGLKNDDNWKDVCVSTPATIDGKHYDTPSYCEDKGIGGIYGIFDVDDKQCECSCSRV</sequence>
<dbReference type="AlphaFoldDB" id="A0A8H2WRY3"/>